<accession>G3IZ65</accession>
<evidence type="ECO:0000313" key="1">
    <source>
        <dbReference type="EMBL" id="EGW20237.1"/>
    </source>
</evidence>
<gene>
    <name evidence="1" type="ORF">Mettu_3367</name>
</gene>
<proteinExistence type="predicted"/>
<organism evidence="1 2">
    <name type="scientific">Methylobacter tundripaludum (strain ATCC BAA-1195 / DSM 17260 / SV96)</name>
    <dbReference type="NCBI Taxonomy" id="697282"/>
    <lineage>
        <taxon>Bacteria</taxon>
        <taxon>Pseudomonadati</taxon>
        <taxon>Pseudomonadota</taxon>
        <taxon>Gammaproteobacteria</taxon>
        <taxon>Methylococcales</taxon>
        <taxon>Methylococcaceae</taxon>
        <taxon>Methylobacter</taxon>
    </lineage>
</organism>
<dbReference type="EMBL" id="JH109153">
    <property type="protein sequence ID" value="EGW20237.1"/>
    <property type="molecule type" value="Genomic_DNA"/>
</dbReference>
<dbReference type="AlphaFoldDB" id="G3IZ65"/>
<name>G3IZ65_METTV</name>
<evidence type="ECO:0000313" key="2">
    <source>
        <dbReference type="Proteomes" id="UP000004664"/>
    </source>
</evidence>
<sequence length="68" mass="7875">MRVSVKHPEGGMLVGRWTVLPLSPVVSQNFSKLETDNARFLEALLIYKDKYFQFFLTKKNSFELNPVV</sequence>
<protein>
    <submittedName>
        <fullName evidence="1">Uncharacterized protein</fullName>
    </submittedName>
</protein>
<reference evidence="1 2" key="1">
    <citation type="submission" date="2011-06" db="EMBL/GenBank/DDBJ databases">
        <title>Genomic sequence of Methylobacter tundripaludum SV96.</title>
        <authorList>
            <consortium name="US DOE Joint Genome Institute"/>
            <person name="Lucas S."/>
            <person name="Han J."/>
            <person name="Lapidus A."/>
            <person name="Cheng J.-F."/>
            <person name="Goodwin L."/>
            <person name="Pitluck S."/>
            <person name="Held B."/>
            <person name="Detter J.C."/>
            <person name="Han C."/>
            <person name="Tapia R."/>
            <person name="Land M."/>
            <person name="Hauser L."/>
            <person name="Kyrpides N."/>
            <person name="Ivanova N."/>
            <person name="Ovchinnikova G."/>
            <person name="Pagani I."/>
            <person name="Klotz M.G."/>
            <person name="Dispirito A.A."/>
            <person name="Murrell J.C."/>
            <person name="Dunfield P."/>
            <person name="Kalyuzhnaya M.G."/>
            <person name="Svenning M."/>
            <person name="Trotsenko Y.A."/>
            <person name="Stein L.Y."/>
            <person name="Woyke T."/>
        </authorList>
    </citation>
    <scope>NUCLEOTIDE SEQUENCE [LARGE SCALE GENOMIC DNA]</scope>
    <source>
        <strain evidence="2">ATCC BAA-1195 / DSM 17260 / SV96</strain>
    </source>
</reference>
<keyword evidence="2" id="KW-1185">Reference proteome</keyword>
<dbReference type="HOGENOM" id="CLU_2789219_0_0_6"/>
<dbReference type="Proteomes" id="UP000004664">
    <property type="component" value="Unassembled WGS sequence"/>
</dbReference>